<dbReference type="InterPro" id="IPR014556">
    <property type="entry name" value="UCP029407"/>
</dbReference>
<dbReference type="Proteomes" id="UP000193146">
    <property type="component" value="Unassembled WGS sequence"/>
</dbReference>
<dbReference type="InterPro" id="IPR027417">
    <property type="entry name" value="P-loop_NTPase"/>
</dbReference>
<protein>
    <recommendedName>
        <fullName evidence="3">Sulfotransferase family protein</fullName>
    </recommendedName>
</protein>
<dbReference type="OrthoDB" id="9179784at2"/>
<evidence type="ECO:0000313" key="1">
    <source>
        <dbReference type="EMBL" id="ORT85693.1"/>
    </source>
</evidence>
<sequence length="409" mass="45769">MQFIPDVDPATEATLVVVLGMHRSGTSVITRAMETMGAEFGDNLMPAVEGVNDKGFFEDLDVNAINQEILSLAGADWHSLAPIEFGKIDEASLQAIRERATALLSKKCGSKTFALKDPRISRLLPFWQPIFYSLDVRVVYVLAIRNPMSVGRSLEKRDGFSHDKSLLLWLMHTISALDHTKGMQRVLVDYDKLMEAPRVELARMSVRLELPLDGSRVAAFEDEFLDGGLRHSKFKSGDLSKVNSAERHVKALFGALESASELDDPEFERRVLPIIEQAWLYLEALAPILQLEWGLEQEVTRLNAEVSGCRDEGAALQRQIEEQASELNDWRARTESAIAIGEELRTKLEIAMKEQAALAESLATYETTSEMQHVALGRAERAVAEMLGSRSWRITKPLRFFGRLASSRK</sequence>
<dbReference type="SUPFAM" id="SSF52540">
    <property type="entry name" value="P-loop containing nucleoside triphosphate hydrolases"/>
    <property type="match status" value="1"/>
</dbReference>
<accession>A0A1X1PH57</accession>
<dbReference type="EMBL" id="NBYX01000006">
    <property type="protein sequence ID" value="ORT85693.1"/>
    <property type="molecule type" value="Genomic_DNA"/>
</dbReference>
<reference evidence="1 2" key="1">
    <citation type="submission" date="2017-04" db="EMBL/GenBank/DDBJ databases">
        <title>Burkholderia puraquae sp. nov., a novel Burkholderia cepacia complex species from hospital setting samples.</title>
        <authorList>
            <person name="Martina P."/>
            <person name="Leguizamon M."/>
            <person name="Prieto C."/>
            <person name="Sousa S."/>
            <person name="Montanaro P."/>
            <person name="Draghi W."/>
            <person name="Staembler M."/>
            <person name="Bettiol M."/>
            <person name="Figoli C."/>
            <person name="Palau J."/>
            <person name="Alvarez F."/>
            <person name="Benetti S."/>
            <person name="Anchat E."/>
            <person name="Vescina C."/>
            <person name="Ferreras J."/>
            <person name="Lasch P."/>
            <person name="Lagares A."/>
            <person name="Zorreguieta A."/>
            <person name="Yantorno O."/>
            <person name="Bosch A."/>
        </authorList>
    </citation>
    <scope>NUCLEOTIDE SEQUENCE [LARGE SCALE GENOMIC DNA]</scope>
    <source>
        <strain evidence="1 2">CAMPA 1040</strain>
    </source>
</reference>
<dbReference type="Gene3D" id="3.40.50.300">
    <property type="entry name" value="P-loop containing nucleotide triphosphate hydrolases"/>
    <property type="match status" value="1"/>
</dbReference>
<comment type="caution">
    <text evidence="1">The sequence shown here is derived from an EMBL/GenBank/DDBJ whole genome shotgun (WGS) entry which is preliminary data.</text>
</comment>
<keyword evidence="2" id="KW-1185">Reference proteome</keyword>
<organism evidence="1 2">
    <name type="scientific">Burkholderia puraquae</name>
    <dbReference type="NCBI Taxonomy" id="1904757"/>
    <lineage>
        <taxon>Bacteria</taxon>
        <taxon>Pseudomonadati</taxon>
        <taxon>Pseudomonadota</taxon>
        <taxon>Betaproteobacteria</taxon>
        <taxon>Burkholderiales</taxon>
        <taxon>Burkholderiaceae</taxon>
        <taxon>Burkholderia</taxon>
        <taxon>Burkholderia cepacia complex</taxon>
    </lineage>
</organism>
<name>A0A1X1PH57_9BURK</name>
<gene>
    <name evidence="1" type="ORF">B7G54_14085</name>
</gene>
<evidence type="ECO:0008006" key="3">
    <source>
        <dbReference type="Google" id="ProtNLM"/>
    </source>
</evidence>
<dbReference type="AlphaFoldDB" id="A0A1X1PH57"/>
<proteinExistence type="predicted"/>
<dbReference type="PIRSF" id="PIRSF029407">
    <property type="entry name" value="UCP029407"/>
    <property type="match status" value="1"/>
</dbReference>
<dbReference type="RefSeq" id="WP_085039626.1">
    <property type="nucleotide sequence ID" value="NZ_CADIKG010000017.1"/>
</dbReference>
<evidence type="ECO:0000313" key="2">
    <source>
        <dbReference type="Proteomes" id="UP000193146"/>
    </source>
</evidence>